<dbReference type="Pfam" id="PF07727">
    <property type="entry name" value="RVT_2"/>
    <property type="match status" value="1"/>
</dbReference>
<gene>
    <name evidence="3" type="ORF">Tci_633388</name>
</gene>
<proteinExistence type="predicted"/>
<name>A0A699JW24_TANCI</name>
<sequence>MVTENAQLKMTILSTSFLHLYKTKGSHHHPLEQVIGNPSLSVRTRCQLESDDEMCMFALTVSRTELKNIKEAMADSAWIESMQEERHQFDRLDVCELVDRPLCKNVINMKWLWKNKRDEENTVIRNKSRLVDKGYAQKEGVNFEESFAPVTRLEEEVYVNQPLYGLKQAPRAWYNKLSNFLVSKEGVILSTSVSRPQLKRNQMGDRVMLKNSQGKKQQVEDHHRNVKFSNNKTSVTACNDSLNAKTSNVNCVCVICGKCVLNDNHDKCVLHYLNGVISRTKMPISVPISTREPKRIVNQSVATPLSRTVALESTNQRPRHTTRKQYKSVSKTCSWWYPKFTPPGYKWKPKSQIGNVNPNVSMPLGNASRTANILEPMTPRCSTVSKTTLYSNSFAARRDNPIHRSVKFGNDQIAPILGYGDLVQGTVTIKRVYYVEGLNHNLFSVGQFSNADLEVAFRKSTCYIRYLKGNDLLTCSRGIDLYSITL</sequence>
<feature type="domain" description="Retrovirus-related Pol polyprotein from transposon TNT 1-94-like beta-barrel" evidence="2">
    <location>
        <begin position="402"/>
        <end position="451"/>
    </location>
</feature>
<dbReference type="Pfam" id="PF22936">
    <property type="entry name" value="Pol_BBD"/>
    <property type="match status" value="1"/>
</dbReference>
<dbReference type="AlphaFoldDB" id="A0A699JW24"/>
<evidence type="ECO:0000259" key="2">
    <source>
        <dbReference type="Pfam" id="PF22936"/>
    </source>
</evidence>
<dbReference type="InterPro" id="IPR054722">
    <property type="entry name" value="PolX-like_BBD"/>
</dbReference>
<feature type="domain" description="Reverse transcriptase Ty1/copia-type" evidence="1">
    <location>
        <begin position="94"/>
        <end position="154"/>
    </location>
</feature>
<comment type="caution">
    <text evidence="3">The sequence shown here is derived from an EMBL/GenBank/DDBJ whole genome shotgun (WGS) entry which is preliminary data.</text>
</comment>
<dbReference type="EMBL" id="BKCJ010455381">
    <property type="protein sequence ID" value="GFA61416.1"/>
    <property type="molecule type" value="Genomic_DNA"/>
</dbReference>
<reference evidence="3" key="1">
    <citation type="journal article" date="2019" name="Sci. Rep.">
        <title>Draft genome of Tanacetum cinerariifolium, the natural source of mosquito coil.</title>
        <authorList>
            <person name="Yamashiro T."/>
            <person name="Shiraishi A."/>
            <person name="Satake H."/>
            <person name="Nakayama K."/>
        </authorList>
    </citation>
    <scope>NUCLEOTIDE SEQUENCE</scope>
</reference>
<organism evidence="3">
    <name type="scientific">Tanacetum cinerariifolium</name>
    <name type="common">Dalmatian daisy</name>
    <name type="synonym">Chrysanthemum cinerariifolium</name>
    <dbReference type="NCBI Taxonomy" id="118510"/>
    <lineage>
        <taxon>Eukaryota</taxon>
        <taxon>Viridiplantae</taxon>
        <taxon>Streptophyta</taxon>
        <taxon>Embryophyta</taxon>
        <taxon>Tracheophyta</taxon>
        <taxon>Spermatophyta</taxon>
        <taxon>Magnoliopsida</taxon>
        <taxon>eudicotyledons</taxon>
        <taxon>Gunneridae</taxon>
        <taxon>Pentapetalae</taxon>
        <taxon>asterids</taxon>
        <taxon>campanulids</taxon>
        <taxon>Asterales</taxon>
        <taxon>Asteraceae</taxon>
        <taxon>Asteroideae</taxon>
        <taxon>Anthemideae</taxon>
        <taxon>Anthemidinae</taxon>
        <taxon>Tanacetum</taxon>
    </lineage>
</organism>
<evidence type="ECO:0000313" key="3">
    <source>
        <dbReference type="EMBL" id="GFA61416.1"/>
    </source>
</evidence>
<accession>A0A699JW24</accession>
<evidence type="ECO:0000259" key="1">
    <source>
        <dbReference type="Pfam" id="PF07727"/>
    </source>
</evidence>
<dbReference type="InterPro" id="IPR013103">
    <property type="entry name" value="RVT_2"/>
</dbReference>
<protein>
    <submittedName>
        <fullName evidence="3">Retrovirus-related Pol polyprotein from transposon TNT 1-94</fullName>
    </submittedName>
</protein>